<evidence type="ECO:0000313" key="2">
    <source>
        <dbReference type="Proteomes" id="UP000478995"/>
    </source>
</evidence>
<organism evidence="1 2">
    <name type="scientific">Clostridium botulinum</name>
    <dbReference type="NCBI Taxonomy" id="1491"/>
    <lineage>
        <taxon>Bacteria</taxon>
        <taxon>Bacillati</taxon>
        <taxon>Bacillota</taxon>
        <taxon>Clostridia</taxon>
        <taxon>Eubacteriales</taxon>
        <taxon>Clostridiaceae</taxon>
        <taxon>Clostridium</taxon>
    </lineage>
</organism>
<dbReference type="InterPro" id="IPR047928">
    <property type="entry name" value="Perm_prefix_1"/>
</dbReference>
<reference evidence="1 2" key="1">
    <citation type="submission" date="2019-04" db="EMBL/GenBank/DDBJ databases">
        <title>Genome sequencing of Clostridium botulinum Groups I-IV and Clostridium butyricum.</title>
        <authorList>
            <person name="Brunt J."/>
            <person name="Van Vliet A.H.M."/>
            <person name="Stringer S.C."/>
            <person name="Carter A.T."/>
            <person name="Peck M.W."/>
        </authorList>
    </citation>
    <scope>NUCLEOTIDE SEQUENCE [LARGE SCALE GENOMIC DNA]</scope>
    <source>
        <strain evidence="1 2">IFR 18/037</strain>
    </source>
</reference>
<dbReference type="NCBIfam" id="NF038403">
    <property type="entry name" value="perm_prefix_1"/>
    <property type="match status" value="1"/>
</dbReference>
<proteinExistence type="predicted"/>
<sequence>MKRVDKYIDLVYKNVEGNKEEINIMKQEMKSHLVQSIIELQQEGKSEEESINIAISRFGEVNQIKDELREIYSFHKRFSKNILIAALIVLFIGTVSLITKSFGYKLTEMTMDSVNNAIRQSDEIPKDKIRKLFKKNKRILKYDNKNLKYIAVFKKPKYYKVGFYRDEDKLEEAKYTYPSMEELNKELKRIGYISNVSEGGELINDKNDNKWSIRIGYIDPNSQWAINNLPNIFIIGCFVAYWILFGVWAIVKAYRTNGYNLAWAILFFIFNIFAYILFKLKNRKK</sequence>
<dbReference type="EMBL" id="SWOY01000001">
    <property type="protein sequence ID" value="NFG15485.1"/>
    <property type="molecule type" value="Genomic_DNA"/>
</dbReference>
<name>A0A6B3WFC8_CLOBO</name>
<protein>
    <submittedName>
        <fullName evidence="1">Uncharacterized protein</fullName>
    </submittedName>
</protein>
<gene>
    <name evidence="1" type="ORF">FC794_01480</name>
</gene>
<dbReference type="AlphaFoldDB" id="A0A6B3WFC8"/>
<comment type="caution">
    <text evidence="1">The sequence shown here is derived from an EMBL/GenBank/DDBJ whole genome shotgun (WGS) entry which is preliminary data.</text>
</comment>
<dbReference type="Proteomes" id="UP000478995">
    <property type="component" value="Unassembled WGS sequence"/>
</dbReference>
<accession>A0A6B3WFC8</accession>
<dbReference type="RefSeq" id="WP_012704162.1">
    <property type="nucleotide sequence ID" value="NZ_CP013847.1"/>
</dbReference>
<evidence type="ECO:0000313" key="1">
    <source>
        <dbReference type="EMBL" id="NFG15485.1"/>
    </source>
</evidence>